<comment type="caution">
    <text evidence="2">The sequence shown here is derived from an EMBL/GenBank/DDBJ whole genome shotgun (WGS) entry which is preliminary data.</text>
</comment>
<evidence type="ECO:0000313" key="2">
    <source>
        <dbReference type="EMBL" id="MBR0663980.1"/>
    </source>
</evidence>
<dbReference type="EMBL" id="JAAGBB010000006">
    <property type="protein sequence ID" value="MBR0663980.1"/>
    <property type="molecule type" value="Genomic_DNA"/>
</dbReference>
<feature type="region of interest" description="Disordered" evidence="1">
    <location>
        <begin position="221"/>
        <end position="250"/>
    </location>
</feature>
<dbReference type="RefSeq" id="WP_211851584.1">
    <property type="nucleotide sequence ID" value="NZ_JAAGBB010000006.1"/>
</dbReference>
<proteinExistence type="predicted"/>
<reference evidence="3" key="1">
    <citation type="journal article" date="2021" name="Syst. Appl. Microbiol.">
        <title>Roseomonas hellenica sp. nov., isolated from roots of wild-growing Alkanna tinctoria.</title>
        <authorList>
            <person name="Rat A."/>
            <person name="Naranjo H.D."/>
            <person name="Lebbe L."/>
            <person name="Cnockaert M."/>
            <person name="Krigas N."/>
            <person name="Grigoriadou K."/>
            <person name="Maloupa E."/>
            <person name="Willems A."/>
        </authorList>
    </citation>
    <scope>NUCLEOTIDE SEQUENCE [LARGE SCALE GENOMIC DNA]</scope>
    <source>
        <strain evidence="3">LMG 31523</strain>
    </source>
</reference>
<gene>
    <name evidence="2" type="ORF">GXW71_06375</name>
</gene>
<dbReference type="Proteomes" id="UP001196870">
    <property type="component" value="Unassembled WGS sequence"/>
</dbReference>
<name>A0ABS5EUK3_9PROT</name>
<evidence type="ECO:0000256" key="1">
    <source>
        <dbReference type="SAM" id="MobiDB-lite"/>
    </source>
</evidence>
<protein>
    <submittedName>
        <fullName evidence="2">Uncharacterized protein</fullName>
    </submittedName>
</protein>
<keyword evidence="3" id="KW-1185">Reference proteome</keyword>
<accession>A0ABS5EUK3</accession>
<evidence type="ECO:0000313" key="3">
    <source>
        <dbReference type="Proteomes" id="UP001196870"/>
    </source>
</evidence>
<organism evidence="2 3">
    <name type="scientific">Plastoroseomonas hellenica</name>
    <dbReference type="NCBI Taxonomy" id="2687306"/>
    <lineage>
        <taxon>Bacteria</taxon>
        <taxon>Pseudomonadati</taxon>
        <taxon>Pseudomonadota</taxon>
        <taxon>Alphaproteobacteria</taxon>
        <taxon>Acetobacterales</taxon>
        <taxon>Acetobacteraceae</taxon>
        <taxon>Plastoroseomonas</taxon>
    </lineage>
</organism>
<sequence length="250" mass="27962">MDLLPSTLERFNRKERNLLVRDALGHRGVPLRLSDNFRARLACTLDQPSAPVPQDAWWATDFHISWIAGALAIFARGDAAVSNQFPNPSRSAEDSTKRRYLIEQNQEDVDLIVSWGRELVFVEAKAYGSFTNTQWKSKLTRLELLHNFYLSLEIPADRAIRFHVVLASPTKPKLLKGSLPHWLCRRPPDDLPWLELDLGLTGTAETPSTVLSVNRINNQEKSDWGITAKRPPRSGVGSGPHQSGPGAAEP</sequence>